<evidence type="ECO:0000256" key="7">
    <source>
        <dbReference type="ARBA" id="ARBA00022826"/>
    </source>
</evidence>
<keyword evidence="2" id="KW-0813">Transport</keyword>
<proteinExistence type="predicted"/>
<dbReference type="AlphaFoldDB" id="A0A1W0X2B9"/>
<feature type="transmembrane region" description="Helical" evidence="19">
    <location>
        <begin position="291"/>
        <end position="309"/>
    </location>
</feature>
<feature type="transmembrane region" description="Helical" evidence="19">
    <location>
        <begin position="261"/>
        <end position="279"/>
    </location>
</feature>
<organism evidence="21 22">
    <name type="scientific">Hypsibius exemplaris</name>
    <name type="common">Freshwater tardigrade</name>
    <dbReference type="NCBI Taxonomy" id="2072580"/>
    <lineage>
        <taxon>Eukaryota</taxon>
        <taxon>Metazoa</taxon>
        <taxon>Ecdysozoa</taxon>
        <taxon>Tardigrada</taxon>
        <taxon>Eutardigrada</taxon>
        <taxon>Parachela</taxon>
        <taxon>Hypsibioidea</taxon>
        <taxon>Hypsibiidae</taxon>
        <taxon>Hypsibius</taxon>
    </lineage>
</organism>
<evidence type="ECO:0000256" key="10">
    <source>
        <dbReference type="ARBA" id="ARBA00022882"/>
    </source>
</evidence>
<dbReference type="FunFam" id="1.10.287.70:FF:000015">
    <property type="entry name" value="Calcium-activated potassium channel subunit alpha-1 isoform X7"/>
    <property type="match status" value="1"/>
</dbReference>
<dbReference type="PANTHER" id="PTHR10027:SF33">
    <property type="entry name" value="CALCIUM-ACTIVATED POTASSIUM CHANNEL SUBUNIT ALPHA-1-RELATED"/>
    <property type="match status" value="1"/>
</dbReference>
<dbReference type="Pfam" id="PF22614">
    <property type="entry name" value="Slo-like_RCK"/>
    <property type="match status" value="2"/>
</dbReference>
<dbReference type="InterPro" id="IPR047871">
    <property type="entry name" value="K_chnl_Slo-like"/>
</dbReference>
<evidence type="ECO:0000256" key="8">
    <source>
        <dbReference type="ARBA" id="ARBA00022837"/>
    </source>
</evidence>
<evidence type="ECO:0000256" key="15">
    <source>
        <dbReference type="ARBA" id="ARBA00023303"/>
    </source>
</evidence>
<dbReference type="PROSITE" id="PS51201">
    <property type="entry name" value="RCK_N"/>
    <property type="match status" value="2"/>
</dbReference>
<keyword evidence="4" id="KW-0633">Potassium transport</keyword>
<keyword evidence="6" id="KW-0479">Metal-binding</keyword>
<keyword evidence="10" id="KW-0851">Voltage-gated channel</keyword>
<comment type="caution">
    <text evidence="21">The sequence shown here is derived from an EMBL/GenBank/DDBJ whole genome shotgun (WGS) entry which is preliminary data.</text>
</comment>
<feature type="transmembrane region" description="Helical" evidence="19">
    <location>
        <begin position="204"/>
        <end position="223"/>
    </location>
</feature>
<dbReference type="EMBL" id="MTYJ01000022">
    <property type="protein sequence ID" value="OQV21626.1"/>
    <property type="molecule type" value="Genomic_DNA"/>
</dbReference>
<evidence type="ECO:0000256" key="17">
    <source>
        <dbReference type="ARBA" id="ARBA00034430"/>
    </source>
</evidence>
<dbReference type="InterPro" id="IPR003148">
    <property type="entry name" value="RCK_N"/>
</dbReference>
<gene>
    <name evidence="21" type="ORF">BV898_04526</name>
</gene>
<dbReference type="SUPFAM" id="SSF51735">
    <property type="entry name" value="NAD(P)-binding Rossmann-fold domains"/>
    <property type="match status" value="1"/>
</dbReference>
<dbReference type="FunFam" id="3.40.50.720:FF:000005">
    <property type="entry name" value="calcium-activated potassium channel subunit alpha-1 isoform X6"/>
    <property type="match status" value="1"/>
</dbReference>
<name>A0A1W0X2B9_HYPEX</name>
<evidence type="ECO:0000256" key="1">
    <source>
        <dbReference type="ARBA" id="ARBA00004651"/>
    </source>
</evidence>
<keyword evidence="15 21" id="KW-0407">Ion channel</keyword>
<feature type="transmembrane region" description="Helical" evidence="19">
    <location>
        <begin position="50"/>
        <end position="72"/>
    </location>
</feature>
<comment type="subcellular location">
    <subcellularLocation>
        <location evidence="1">Cell membrane</location>
        <topology evidence="1">Multi-pass membrane protein</topology>
    </subcellularLocation>
</comment>
<evidence type="ECO:0000256" key="13">
    <source>
        <dbReference type="ARBA" id="ARBA00023065"/>
    </source>
</evidence>
<evidence type="ECO:0000256" key="4">
    <source>
        <dbReference type="ARBA" id="ARBA00022538"/>
    </source>
</evidence>
<dbReference type="OrthoDB" id="10035564at2759"/>
<dbReference type="Pfam" id="PF03493">
    <property type="entry name" value="BK_channel_a"/>
    <property type="match status" value="1"/>
</dbReference>
<evidence type="ECO:0000256" key="18">
    <source>
        <dbReference type="SAM" id="MobiDB-lite"/>
    </source>
</evidence>
<reference evidence="22" key="1">
    <citation type="submission" date="2017-01" db="EMBL/GenBank/DDBJ databases">
        <title>Comparative genomics of anhydrobiosis in the tardigrade Hypsibius dujardini.</title>
        <authorList>
            <person name="Yoshida Y."/>
            <person name="Koutsovoulos G."/>
            <person name="Laetsch D."/>
            <person name="Stevens L."/>
            <person name="Kumar S."/>
            <person name="Horikawa D."/>
            <person name="Ishino K."/>
            <person name="Komine S."/>
            <person name="Tomita M."/>
            <person name="Blaxter M."/>
            <person name="Arakawa K."/>
        </authorList>
    </citation>
    <scope>NUCLEOTIDE SEQUENCE [LARGE SCALE GENOMIC DNA]</scope>
    <source>
        <strain evidence="22">Z151</strain>
    </source>
</reference>
<keyword evidence="7" id="KW-0631">Potassium channel</keyword>
<feature type="transmembrane region" description="Helical" evidence="19">
    <location>
        <begin position="171"/>
        <end position="192"/>
    </location>
</feature>
<keyword evidence="12 19" id="KW-1133">Transmembrane helix</keyword>
<dbReference type="GO" id="GO:0046872">
    <property type="term" value="F:metal ion binding"/>
    <property type="evidence" value="ECO:0007669"/>
    <property type="project" value="UniProtKB-KW"/>
</dbReference>
<dbReference type="GO" id="GO:0060072">
    <property type="term" value="F:large conductance calcium-activated potassium channel activity"/>
    <property type="evidence" value="ECO:0007669"/>
    <property type="project" value="TreeGrafter"/>
</dbReference>
<dbReference type="GO" id="GO:0034702">
    <property type="term" value="C:monoatomic ion channel complex"/>
    <property type="evidence" value="ECO:0007669"/>
    <property type="project" value="UniProtKB-KW"/>
</dbReference>
<dbReference type="InterPro" id="IPR003929">
    <property type="entry name" value="K_chnl_BK_asu"/>
</dbReference>
<evidence type="ECO:0000313" key="21">
    <source>
        <dbReference type="EMBL" id="OQV21626.1"/>
    </source>
</evidence>
<keyword evidence="8" id="KW-0106">Calcium</keyword>
<feature type="domain" description="RCK N-terminal" evidence="20">
    <location>
        <begin position="358"/>
        <end position="502"/>
    </location>
</feature>
<evidence type="ECO:0000256" key="14">
    <source>
        <dbReference type="ARBA" id="ARBA00023136"/>
    </source>
</evidence>
<evidence type="ECO:0000259" key="20">
    <source>
        <dbReference type="PROSITE" id="PS51201"/>
    </source>
</evidence>
<keyword evidence="9" id="KW-0460">Magnesium</keyword>
<dbReference type="PANTHER" id="PTHR10027">
    <property type="entry name" value="CALCIUM-ACTIVATED POTASSIUM CHANNEL ALPHA CHAIN"/>
    <property type="match status" value="1"/>
</dbReference>
<feature type="region of interest" description="Disordered" evidence="18">
    <location>
        <begin position="680"/>
        <end position="704"/>
    </location>
</feature>
<dbReference type="InterPro" id="IPR048735">
    <property type="entry name" value="Slowpoke-like_C"/>
</dbReference>
<keyword evidence="3" id="KW-1003">Cell membrane</keyword>
<sequence>MANKLLDNLLVIIDGSVGEGWRYIVNLGHINHTDYYQSCEQLGRGREWKLFFFSSVLCPIVLYFILAIWTLIKWSLLRSKRVIIGQPHHVKLPESVFGKARAVAVASEMSLPWSDRLQQEANKIACGQNVIGRIVGIVGFVAAMTSFGIYVHDVSDVVPDLEVCRSWLVTLEWQIDFGCNLFFLFYFFLRLLASNRKVWFLSELYTLVDYATIPTAFICFIRNRNWSGFRFLRILYIFWIPEVLQCFGLIKNRNEARLSQLVCHLAGVVLVGAGVFHLIENFHVVLENGHSYWKFLYFTLITISTVGYGDIYPLSAWGRLFTCLFIMAALGLFASSIPDIAGMVGTRYKYGGKFKLESGSHHIIVCGHITHGIAKQIMDNCFHNDHEVKNLSVVFISDDDPDLEMEALLKMNFTQVIYLQGDVLNNRDLERVAIKDAFACLIIADRSPERENSEDALNIMRVISIKNVHPTTRVIVQLLHRHNQTYLYNLPTWSAFRGDTVINVYAIRMTFLAMSCQAMGFSTLMSNLLRCYPVTQHRHAHSDLETETLNLYSAGFRAKLRVYRLSEFFVDLSFQEAARHCNSTMDLLLIGLFKRPYFHESGASGEFVINPASHSRITASHMGIFVALDSVSAERASVYCKSCHVGVRRPSEIKSCSCHSRLAVAVVDSEVDPVRKFWSRSQQVGKSRGPTTNPTSPIGQHNSSFRYSKASLPYMDNEKSEENPVPIAASISGYHQAPIRTISEARIESIEKDFRHLKNHIVVCILAEEGAAQLCLQQLIGPLRSSSIPHGSLLDIVLFGNVKFIEAEWSSLAQYPKIHVVQGNATEWKHLELASIRTCSVCVVLASKKSDHTVNAVQDDQQAVLATLNLRSVECGFRVANLACGLGRTNAHLDIITALDDDENVRFLEYRNLAEAETVSQTRSYMAGEILVNSVVDSLTIATYFNPLAISLIKSFVFGRSSFAQSVDQADIPRNNKEYLGQSCLNLVQIGDGVLDGITGGENFREVVRQVLDRGAVCLGIFRLFPDPAHGDETITSGRRCVITAPPPETVVQPDDLFFIFASTPHKRPSRVLTSASMHKFQLVDYNGLHEQNSYEGEFGKLMENVQEDLFKHRACLQAYKEANQKMIADPV</sequence>
<accession>A0A1W0X2B9</accession>
<evidence type="ECO:0000256" key="2">
    <source>
        <dbReference type="ARBA" id="ARBA00022448"/>
    </source>
</evidence>
<evidence type="ECO:0000256" key="12">
    <source>
        <dbReference type="ARBA" id="ARBA00022989"/>
    </source>
</evidence>
<dbReference type="Gene3D" id="1.10.287.70">
    <property type="match status" value="1"/>
</dbReference>
<dbReference type="Gene3D" id="3.40.50.720">
    <property type="entry name" value="NAD(P)-binding Rossmann-like Domain"/>
    <property type="match status" value="2"/>
</dbReference>
<keyword evidence="5 19" id="KW-0812">Transmembrane</keyword>
<keyword evidence="14 19" id="KW-0472">Membrane</keyword>
<evidence type="ECO:0000256" key="6">
    <source>
        <dbReference type="ARBA" id="ARBA00022723"/>
    </source>
</evidence>
<dbReference type="InterPro" id="IPR036291">
    <property type="entry name" value="NAD(P)-bd_dom_sf"/>
</dbReference>
<dbReference type="GO" id="GO:0005886">
    <property type="term" value="C:plasma membrane"/>
    <property type="evidence" value="ECO:0007669"/>
    <property type="project" value="UniProtKB-SubCell"/>
</dbReference>
<keyword evidence="22" id="KW-1185">Reference proteome</keyword>
<dbReference type="PRINTS" id="PR01449">
    <property type="entry name" value="BKCHANNELA"/>
</dbReference>
<dbReference type="SUPFAM" id="SSF81324">
    <property type="entry name" value="Voltage-gated potassium channels"/>
    <property type="match status" value="1"/>
</dbReference>
<dbReference type="Proteomes" id="UP000192578">
    <property type="component" value="Unassembled WGS sequence"/>
</dbReference>
<evidence type="ECO:0000256" key="9">
    <source>
        <dbReference type="ARBA" id="ARBA00022842"/>
    </source>
</evidence>
<evidence type="ECO:0000313" key="22">
    <source>
        <dbReference type="Proteomes" id="UP000192578"/>
    </source>
</evidence>
<evidence type="ECO:0000256" key="3">
    <source>
        <dbReference type="ARBA" id="ARBA00022475"/>
    </source>
</evidence>
<comment type="catalytic activity">
    <reaction evidence="17">
        <text>K(+)(in) = K(+)(out)</text>
        <dbReference type="Rhea" id="RHEA:29463"/>
        <dbReference type="ChEBI" id="CHEBI:29103"/>
    </reaction>
</comment>
<dbReference type="InterPro" id="IPR013099">
    <property type="entry name" value="K_chnl_dom"/>
</dbReference>
<evidence type="ECO:0000256" key="19">
    <source>
        <dbReference type="SAM" id="Phobius"/>
    </source>
</evidence>
<feature type="transmembrane region" description="Helical" evidence="19">
    <location>
        <begin position="229"/>
        <end position="249"/>
    </location>
</feature>
<dbReference type="Pfam" id="PF21014">
    <property type="entry name" value="Slowpoke_C"/>
    <property type="match status" value="1"/>
</dbReference>
<feature type="domain" description="RCK N-terminal" evidence="20">
    <location>
        <begin position="758"/>
        <end position="918"/>
    </location>
</feature>
<feature type="transmembrane region" description="Helical" evidence="19">
    <location>
        <begin position="130"/>
        <end position="151"/>
    </location>
</feature>
<feature type="transmembrane region" description="Helical" evidence="19">
    <location>
        <begin position="316"/>
        <end position="337"/>
    </location>
</feature>
<keyword evidence="13" id="KW-0406">Ion transport</keyword>
<evidence type="ECO:0000256" key="5">
    <source>
        <dbReference type="ARBA" id="ARBA00022692"/>
    </source>
</evidence>
<protein>
    <recommendedName>
        <fullName evidence="16">BK channel</fullName>
    </recommendedName>
</protein>
<evidence type="ECO:0000256" key="16">
    <source>
        <dbReference type="ARBA" id="ARBA00029579"/>
    </source>
</evidence>
<dbReference type="Pfam" id="PF07885">
    <property type="entry name" value="Ion_trans_2"/>
    <property type="match status" value="1"/>
</dbReference>
<evidence type="ECO:0000256" key="11">
    <source>
        <dbReference type="ARBA" id="ARBA00022958"/>
    </source>
</evidence>
<keyword evidence="11" id="KW-0630">Potassium</keyword>